<proteinExistence type="inferred from homology"/>
<protein>
    <recommendedName>
        <fullName evidence="3">Nucleotidase</fullName>
        <ecNumber evidence="3">3.1.3.-</ecNumber>
    </recommendedName>
</protein>
<keyword evidence="2 3" id="KW-0378">Hydrolase</keyword>
<dbReference type="AlphaFoldDB" id="A0A268FIQ8"/>
<dbReference type="GO" id="GO:0016787">
    <property type="term" value="F:hydrolase activity"/>
    <property type="evidence" value="ECO:0007669"/>
    <property type="project" value="UniProtKB-KW"/>
</dbReference>
<reference evidence="4 5" key="1">
    <citation type="submission" date="2017-07" db="EMBL/GenBank/DDBJ databases">
        <title>Isolation and whole genome analysis of endospore-forming bacteria from heroin.</title>
        <authorList>
            <person name="Kalinowski J."/>
            <person name="Ahrens B."/>
            <person name="Al-Dilaimi A."/>
            <person name="Winkler A."/>
            <person name="Wibberg D."/>
            <person name="Schleenbecker U."/>
            <person name="Ruckert C."/>
            <person name="Wolfel R."/>
            <person name="Grass G."/>
        </authorList>
    </citation>
    <scope>NUCLEOTIDE SEQUENCE [LARGE SCALE GENOMIC DNA]</scope>
    <source>
        <strain evidence="4 5">7521-2</strain>
    </source>
</reference>
<dbReference type="PANTHER" id="PTHR35134">
    <property type="entry name" value="NUCLEOTIDASE YQFW-RELATED"/>
    <property type="match status" value="1"/>
</dbReference>
<dbReference type="EMBL" id="NPBQ01000004">
    <property type="protein sequence ID" value="PAD85263.1"/>
    <property type="molecule type" value="Genomic_DNA"/>
</dbReference>
<dbReference type="InterPro" id="IPR009206">
    <property type="entry name" value="Nucleotidase_putative"/>
</dbReference>
<evidence type="ECO:0000256" key="2">
    <source>
        <dbReference type="ARBA" id="ARBA00022801"/>
    </source>
</evidence>
<comment type="caution">
    <text evidence="4">The sequence shown here is derived from an EMBL/GenBank/DDBJ whole genome shotgun (WGS) entry which is preliminary data.</text>
</comment>
<sequence>MNHIGIDFDDTLVDMRKSIVKLLNKIHNKNWDYEEMVEYGVSDLYGYSFEAFVDFFTINQKELHSAKPYPFLIDVLSELSKTSKLSIMTGRPKAWMNSAELWIVKNKLPIDDIVCASEYINGKPECAFIHNVTLFIEDNPTHALSIANSGIDVLLLDKPYNQMCKHERITKVKDWEQVGRLLLSYGFYK</sequence>
<dbReference type="InterPro" id="IPR052419">
    <property type="entry name" value="5_3-deoxyribonucleotidase-like"/>
</dbReference>
<dbReference type="Proteomes" id="UP000216961">
    <property type="component" value="Unassembled WGS sequence"/>
</dbReference>
<evidence type="ECO:0000313" key="5">
    <source>
        <dbReference type="Proteomes" id="UP000216961"/>
    </source>
</evidence>
<comment type="similarity">
    <text evidence="1 3">Belongs to the 5'(3')-deoxyribonucleotidase family.</text>
</comment>
<accession>A0A268FIQ8</accession>
<dbReference type="SUPFAM" id="SSF56784">
    <property type="entry name" value="HAD-like"/>
    <property type="match status" value="1"/>
</dbReference>
<dbReference type="InterPro" id="IPR041492">
    <property type="entry name" value="HAD_2"/>
</dbReference>
<name>A0A268FIQ8_NIACI</name>
<dbReference type="RefSeq" id="WP_095328446.1">
    <property type="nucleotide sequence ID" value="NZ_CP026031.1"/>
</dbReference>
<organism evidence="4 5">
    <name type="scientific">Niallia circulans</name>
    <name type="common">Bacillus circulans</name>
    <dbReference type="NCBI Taxonomy" id="1397"/>
    <lineage>
        <taxon>Bacteria</taxon>
        <taxon>Bacillati</taxon>
        <taxon>Bacillota</taxon>
        <taxon>Bacilli</taxon>
        <taxon>Bacillales</taxon>
        <taxon>Bacillaceae</taxon>
        <taxon>Niallia</taxon>
    </lineage>
</organism>
<evidence type="ECO:0000256" key="1">
    <source>
        <dbReference type="ARBA" id="ARBA00009589"/>
    </source>
</evidence>
<evidence type="ECO:0000256" key="3">
    <source>
        <dbReference type="PIRNR" id="PIRNR021362"/>
    </source>
</evidence>
<dbReference type="Pfam" id="PF13419">
    <property type="entry name" value="HAD_2"/>
    <property type="match status" value="1"/>
</dbReference>
<dbReference type="InterPro" id="IPR023214">
    <property type="entry name" value="HAD_sf"/>
</dbReference>
<dbReference type="EC" id="3.1.3.-" evidence="3"/>
<gene>
    <name evidence="4" type="ORF">CHH57_00905</name>
</gene>
<dbReference type="PANTHER" id="PTHR35134:SF2">
    <property type="entry name" value="NUCLEOTIDASE YQFW-RELATED"/>
    <property type="match status" value="1"/>
</dbReference>
<dbReference type="InterPro" id="IPR036412">
    <property type="entry name" value="HAD-like_sf"/>
</dbReference>
<dbReference type="PIRSF" id="PIRSF021362">
    <property type="entry name" value="UCP021362_HAD"/>
    <property type="match status" value="1"/>
</dbReference>
<evidence type="ECO:0000313" key="4">
    <source>
        <dbReference type="EMBL" id="PAD85263.1"/>
    </source>
</evidence>
<dbReference type="KEGG" id="bcir:C2I06_05205"/>
<dbReference type="Gene3D" id="3.40.50.1000">
    <property type="entry name" value="HAD superfamily/HAD-like"/>
    <property type="match status" value="1"/>
</dbReference>